<dbReference type="RefSeq" id="WP_268041655.1">
    <property type="nucleotide sequence ID" value="NZ_JAPQER010000006.1"/>
</dbReference>
<dbReference type="EMBL" id="JAPQER010000006">
    <property type="protein sequence ID" value="MCY6485335.1"/>
    <property type="molecule type" value="Genomic_DNA"/>
</dbReference>
<name>A0ABT4D557_9CLOT</name>
<comment type="caution">
    <text evidence="1">The sequence shown here is derived from an EMBL/GenBank/DDBJ whole genome shotgun (WGS) entry which is preliminary data.</text>
</comment>
<evidence type="ECO:0000313" key="2">
    <source>
        <dbReference type="Proteomes" id="UP001078443"/>
    </source>
</evidence>
<reference evidence="1" key="1">
    <citation type="submission" date="2022-12" db="EMBL/GenBank/DDBJ databases">
        <authorList>
            <person name="Wang J."/>
        </authorList>
    </citation>
    <scope>NUCLEOTIDE SEQUENCE</scope>
    <source>
        <strain evidence="1">HY-45-18</strain>
    </source>
</reference>
<accession>A0ABT4D557</accession>
<organism evidence="1 2">
    <name type="scientific">Clostridium aestuarii</name>
    <dbReference type="NCBI Taxonomy" id="338193"/>
    <lineage>
        <taxon>Bacteria</taxon>
        <taxon>Bacillati</taxon>
        <taxon>Bacillota</taxon>
        <taxon>Clostridia</taxon>
        <taxon>Eubacteriales</taxon>
        <taxon>Clostridiaceae</taxon>
        <taxon>Clostridium</taxon>
    </lineage>
</organism>
<proteinExistence type="predicted"/>
<dbReference type="Proteomes" id="UP001078443">
    <property type="component" value="Unassembled WGS sequence"/>
</dbReference>
<gene>
    <name evidence="1" type="ORF">OW763_13435</name>
</gene>
<protein>
    <submittedName>
        <fullName evidence="1">Uncharacterized protein</fullName>
    </submittedName>
</protein>
<sequence>MCHTTYKNTPITTVKLGITTQIGGDETRDKQTTVIVPAIAIEFKYVQYIPKW</sequence>
<keyword evidence="2" id="KW-1185">Reference proteome</keyword>
<evidence type="ECO:0000313" key="1">
    <source>
        <dbReference type="EMBL" id="MCY6485335.1"/>
    </source>
</evidence>